<accession>A0ABR4L0U5</accession>
<evidence type="ECO:0000256" key="2">
    <source>
        <dbReference type="SAM" id="MobiDB-lite"/>
    </source>
</evidence>
<dbReference type="InterPro" id="IPR034110">
    <property type="entry name" value="LSMD1_Sm"/>
</dbReference>
<organism evidence="4 5">
    <name type="scientific">Aspergillus pseudoustus</name>
    <dbReference type="NCBI Taxonomy" id="1810923"/>
    <lineage>
        <taxon>Eukaryota</taxon>
        <taxon>Fungi</taxon>
        <taxon>Dikarya</taxon>
        <taxon>Ascomycota</taxon>
        <taxon>Pezizomycotina</taxon>
        <taxon>Eurotiomycetes</taxon>
        <taxon>Eurotiomycetidae</taxon>
        <taxon>Eurotiales</taxon>
        <taxon>Aspergillaceae</taxon>
        <taxon>Aspergillus</taxon>
        <taxon>Aspergillus subgen. Nidulantes</taxon>
    </lineage>
</organism>
<dbReference type="PANTHER" id="PTHR10701">
    <property type="entry name" value="SMALL NUCLEAR RIBONUCLEOPROTEIN-ASSOCIATED PROTEIN B AND N"/>
    <property type="match status" value="1"/>
</dbReference>
<evidence type="ECO:0000313" key="5">
    <source>
        <dbReference type="Proteomes" id="UP001610446"/>
    </source>
</evidence>
<comment type="caution">
    <text evidence="4">The sequence shown here is derived from an EMBL/GenBank/DDBJ whole genome shotgun (WGS) entry which is preliminary data.</text>
</comment>
<dbReference type="InterPro" id="IPR050914">
    <property type="entry name" value="snRNP_SmB/NAA38-like"/>
</dbReference>
<reference evidence="4 5" key="1">
    <citation type="submission" date="2024-07" db="EMBL/GenBank/DDBJ databases">
        <title>Section-level genome sequencing and comparative genomics of Aspergillus sections Usti and Cavernicolus.</title>
        <authorList>
            <consortium name="Lawrence Berkeley National Laboratory"/>
            <person name="Nybo J.L."/>
            <person name="Vesth T.C."/>
            <person name="Theobald S."/>
            <person name="Frisvad J.C."/>
            <person name="Larsen T.O."/>
            <person name="Kjaerboelling I."/>
            <person name="Rothschild-Mancinelli K."/>
            <person name="Lyhne E.K."/>
            <person name="Kogle M.E."/>
            <person name="Barry K."/>
            <person name="Clum A."/>
            <person name="Na H."/>
            <person name="Ledsgaard L."/>
            <person name="Lin J."/>
            <person name="Lipzen A."/>
            <person name="Kuo A."/>
            <person name="Riley R."/>
            <person name="Mondo S."/>
            <person name="Labutti K."/>
            <person name="Haridas S."/>
            <person name="Pangalinan J."/>
            <person name="Salamov A.A."/>
            <person name="Simmons B.A."/>
            <person name="Magnuson J.K."/>
            <person name="Chen J."/>
            <person name="Drula E."/>
            <person name="Henrissat B."/>
            <person name="Wiebenga A."/>
            <person name="Lubbers R.J."/>
            <person name="Gomes A.C."/>
            <person name="Makela M.R."/>
            <person name="Stajich J."/>
            <person name="Grigoriev I.V."/>
            <person name="Mortensen U.H."/>
            <person name="De Vries R.P."/>
            <person name="Baker S.E."/>
            <person name="Andersen M.R."/>
        </authorList>
    </citation>
    <scope>NUCLEOTIDE SEQUENCE [LARGE SCALE GENOMIC DNA]</scope>
    <source>
        <strain evidence="4 5">CBS 123904</strain>
    </source>
</reference>
<protein>
    <recommendedName>
        <fullName evidence="3">Sm domain-containing protein</fullName>
    </recommendedName>
</protein>
<dbReference type="Gene3D" id="2.30.30.100">
    <property type="match status" value="1"/>
</dbReference>
<feature type="domain" description="Sm" evidence="3">
    <location>
        <begin position="122"/>
        <end position="213"/>
    </location>
</feature>
<feature type="region of interest" description="Disordered" evidence="2">
    <location>
        <begin position="22"/>
        <end position="53"/>
    </location>
</feature>
<dbReference type="InterPro" id="IPR001163">
    <property type="entry name" value="Sm_dom_euk/arc"/>
</dbReference>
<dbReference type="InterPro" id="IPR010920">
    <property type="entry name" value="LSM_dom_sf"/>
</dbReference>
<dbReference type="PANTHER" id="PTHR10701:SF5">
    <property type="entry name" value="N-ALPHA-ACETYLTRANSFERASE 38, NATC AUXILIARY SUBUNIT"/>
    <property type="match status" value="1"/>
</dbReference>
<evidence type="ECO:0000259" key="3">
    <source>
        <dbReference type="SMART" id="SM00651"/>
    </source>
</evidence>
<dbReference type="CDD" id="cd06168">
    <property type="entry name" value="LSMD1"/>
    <property type="match status" value="1"/>
</dbReference>
<keyword evidence="5" id="KW-1185">Reference proteome</keyword>
<comment type="subunit">
    <text evidence="1">Component of the heptameric LSM1-LSM7 complex, which consists of LSM1, LSM2, LSM3, LSM4, LSM5, LSM6 and LSM7. Component of the heptameric LSM2-LSM8 complex, which consists of LSM2, LSM3, LSM4, LSM5, LSM6, LSM7 and LSM8. The LSm subunits form a seven-membered ring structure with a doughnut shape.</text>
</comment>
<evidence type="ECO:0000256" key="1">
    <source>
        <dbReference type="ARBA" id="ARBA00025892"/>
    </source>
</evidence>
<evidence type="ECO:0000313" key="4">
    <source>
        <dbReference type="EMBL" id="KAL2857113.1"/>
    </source>
</evidence>
<dbReference type="Proteomes" id="UP001610446">
    <property type="component" value="Unassembled WGS sequence"/>
</dbReference>
<dbReference type="Pfam" id="PF01423">
    <property type="entry name" value="LSM"/>
    <property type="match status" value="1"/>
</dbReference>
<name>A0ABR4L0U5_9EURO</name>
<dbReference type="SUPFAM" id="SSF50182">
    <property type="entry name" value="Sm-like ribonucleoproteins"/>
    <property type="match status" value="1"/>
</dbReference>
<sequence length="229" mass="25575">MRGFMQLMRAFCLDIQATSQHRNPEKFGSNIQSARSKNPAINRDPTNDVTREGSSLSGVSFISALQATDGYLAIQPAQNTPDRLFLFSACHRLTKPETPGRPPVRRTAQLEKRTMGDNQAVQYLESLLGQTLRVHSTDTRIFVGVFKCTDAARNVILANTFEYRYPTTAAVRDAALHSAPESLEEKQNLKLNMTSRFIGLVVVPGQHITRIELEETPQQSRVQESVKTS</sequence>
<dbReference type="EMBL" id="JBFXLU010000005">
    <property type="protein sequence ID" value="KAL2857113.1"/>
    <property type="molecule type" value="Genomic_DNA"/>
</dbReference>
<proteinExistence type="predicted"/>
<dbReference type="SMART" id="SM00651">
    <property type="entry name" value="Sm"/>
    <property type="match status" value="1"/>
</dbReference>
<gene>
    <name evidence="4" type="ORF">BJY01DRAFT_242510</name>
</gene>